<dbReference type="InterPro" id="IPR027417">
    <property type="entry name" value="P-loop_NTPase"/>
</dbReference>
<evidence type="ECO:0000256" key="8">
    <source>
        <dbReference type="ARBA" id="ARBA00051245"/>
    </source>
</evidence>
<dbReference type="GO" id="GO:0005524">
    <property type="term" value="F:ATP binding"/>
    <property type="evidence" value="ECO:0007669"/>
    <property type="project" value="UniProtKB-KW"/>
</dbReference>
<dbReference type="InterPro" id="IPR005702">
    <property type="entry name" value="Wzc-like_C"/>
</dbReference>
<dbReference type="Pfam" id="PF13614">
    <property type="entry name" value="AAA_31"/>
    <property type="match status" value="1"/>
</dbReference>
<dbReference type="RefSeq" id="WP_092161006.1">
    <property type="nucleotide sequence ID" value="NZ_FNGA01000003.1"/>
</dbReference>
<protein>
    <recommendedName>
        <fullName evidence="2">non-specific protein-tyrosine kinase</fullName>
        <ecNumber evidence="2">2.7.10.2</ecNumber>
    </recommendedName>
</protein>
<dbReference type="GO" id="GO:0004715">
    <property type="term" value="F:non-membrane spanning protein tyrosine kinase activity"/>
    <property type="evidence" value="ECO:0007669"/>
    <property type="project" value="UniProtKB-EC"/>
</dbReference>
<keyword evidence="5 10" id="KW-0418">Kinase</keyword>
<comment type="catalytic activity">
    <reaction evidence="8">
        <text>L-tyrosyl-[protein] + ATP = O-phospho-L-tyrosyl-[protein] + ADP + H(+)</text>
        <dbReference type="Rhea" id="RHEA:10596"/>
        <dbReference type="Rhea" id="RHEA-COMP:10136"/>
        <dbReference type="Rhea" id="RHEA-COMP:20101"/>
        <dbReference type="ChEBI" id="CHEBI:15378"/>
        <dbReference type="ChEBI" id="CHEBI:30616"/>
        <dbReference type="ChEBI" id="CHEBI:46858"/>
        <dbReference type="ChEBI" id="CHEBI:61978"/>
        <dbReference type="ChEBI" id="CHEBI:456216"/>
        <dbReference type="EC" id="2.7.10.2"/>
    </reaction>
</comment>
<evidence type="ECO:0000256" key="2">
    <source>
        <dbReference type="ARBA" id="ARBA00011903"/>
    </source>
</evidence>
<accession>A0A1G9HIB3</accession>
<evidence type="ECO:0000256" key="7">
    <source>
        <dbReference type="ARBA" id="ARBA00023137"/>
    </source>
</evidence>
<dbReference type="GO" id="GO:0005886">
    <property type="term" value="C:plasma membrane"/>
    <property type="evidence" value="ECO:0007669"/>
    <property type="project" value="TreeGrafter"/>
</dbReference>
<dbReference type="SUPFAM" id="SSF52540">
    <property type="entry name" value="P-loop containing nucleoside triphosphate hydrolases"/>
    <property type="match status" value="1"/>
</dbReference>
<dbReference type="CDD" id="cd05387">
    <property type="entry name" value="BY-kinase"/>
    <property type="match status" value="1"/>
</dbReference>
<feature type="domain" description="AAA" evidence="9">
    <location>
        <begin position="122"/>
        <end position="264"/>
    </location>
</feature>
<dbReference type="InterPro" id="IPR050445">
    <property type="entry name" value="Bact_polysacc_biosynth/exp"/>
</dbReference>
<dbReference type="InterPro" id="IPR025669">
    <property type="entry name" value="AAA_dom"/>
</dbReference>
<organism evidence="10 11">
    <name type="scientific">Maridesulfovibrio ferrireducens</name>
    <dbReference type="NCBI Taxonomy" id="246191"/>
    <lineage>
        <taxon>Bacteria</taxon>
        <taxon>Pseudomonadati</taxon>
        <taxon>Thermodesulfobacteriota</taxon>
        <taxon>Desulfovibrionia</taxon>
        <taxon>Desulfovibrionales</taxon>
        <taxon>Desulfovibrionaceae</taxon>
        <taxon>Maridesulfovibrio</taxon>
    </lineage>
</organism>
<dbReference type="PANTHER" id="PTHR32309">
    <property type="entry name" value="TYROSINE-PROTEIN KINASE"/>
    <property type="match status" value="1"/>
</dbReference>
<keyword evidence="6" id="KW-0067">ATP-binding</keyword>
<evidence type="ECO:0000256" key="5">
    <source>
        <dbReference type="ARBA" id="ARBA00022777"/>
    </source>
</evidence>
<sequence length="294" mass="32471">MSKLLKAVEKAKRNRRIEEEQSWIAKGDSHIELFEPVIDSNIAGAGCVAAGGSEKDDLPCSVPPPSFFKDDLVLDDLNLAKNRVLTRNSSPLFTDVYNLLRTQILQRTKEKGHNVLMVTSAMPGEGKTITSINLAISIARKIDQFALLVDIDMRNPSIHKYLGIEVERGLTDYLLHDVPIPDLLIKPGVNKLSFLPAGEPLSDPAEVLGASRLQELIVEMKERYPDRYIILDCPDLLNAQDALVLSSYVDGIIFVVEAGKTSREQIQKSMTLLEGRNVVGVVLNKTGKESLDVN</sequence>
<evidence type="ECO:0000256" key="3">
    <source>
        <dbReference type="ARBA" id="ARBA00022679"/>
    </source>
</evidence>
<evidence type="ECO:0000313" key="11">
    <source>
        <dbReference type="Proteomes" id="UP000199053"/>
    </source>
</evidence>
<dbReference type="EMBL" id="FNGA01000003">
    <property type="protein sequence ID" value="SDL12639.1"/>
    <property type="molecule type" value="Genomic_DNA"/>
</dbReference>
<name>A0A1G9HIB3_9BACT</name>
<evidence type="ECO:0000256" key="4">
    <source>
        <dbReference type="ARBA" id="ARBA00022741"/>
    </source>
</evidence>
<dbReference type="OrthoDB" id="9812433at2"/>
<evidence type="ECO:0000256" key="6">
    <source>
        <dbReference type="ARBA" id="ARBA00022840"/>
    </source>
</evidence>
<dbReference type="PANTHER" id="PTHR32309:SF13">
    <property type="entry name" value="FERRIC ENTEROBACTIN TRANSPORT PROTEIN FEPE"/>
    <property type="match status" value="1"/>
</dbReference>
<dbReference type="NCBIfam" id="TIGR01007">
    <property type="entry name" value="eps_fam"/>
    <property type="match status" value="1"/>
</dbReference>
<evidence type="ECO:0000313" key="10">
    <source>
        <dbReference type="EMBL" id="SDL12639.1"/>
    </source>
</evidence>
<keyword evidence="11" id="KW-1185">Reference proteome</keyword>
<dbReference type="Proteomes" id="UP000199053">
    <property type="component" value="Unassembled WGS sequence"/>
</dbReference>
<dbReference type="STRING" id="246191.SAMN05660337_2179"/>
<gene>
    <name evidence="10" type="ORF">SAMN05660337_2179</name>
</gene>
<keyword evidence="4" id="KW-0547">Nucleotide-binding</keyword>
<dbReference type="Gene3D" id="3.40.50.300">
    <property type="entry name" value="P-loop containing nucleotide triphosphate hydrolases"/>
    <property type="match status" value="1"/>
</dbReference>
<evidence type="ECO:0000259" key="9">
    <source>
        <dbReference type="Pfam" id="PF13614"/>
    </source>
</evidence>
<proteinExistence type="inferred from homology"/>
<evidence type="ECO:0000256" key="1">
    <source>
        <dbReference type="ARBA" id="ARBA00007316"/>
    </source>
</evidence>
<comment type="similarity">
    <text evidence="1">Belongs to the CpsD/CapB family.</text>
</comment>
<keyword evidence="3" id="KW-0808">Transferase</keyword>
<dbReference type="EC" id="2.7.10.2" evidence="2"/>
<keyword evidence="7" id="KW-0829">Tyrosine-protein kinase</keyword>
<reference evidence="11" key="1">
    <citation type="submission" date="2016-10" db="EMBL/GenBank/DDBJ databases">
        <authorList>
            <person name="Varghese N."/>
            <person name="Submissions S."/>
        </authorList>
    </citation>
    <scope>NUCLEOTIDE SEQUENCE [LARGE SCALE GENOMIC DNA]</scope>
    <source>
        <strain evidence="11">DSM 16995</strain>
    </source>
</reference>
<dbReference type="AlphaFoldDB" id="A0A1G9HIB3"/>